<dbReference type="PANTHER" id="PTHR43448">
    <property type="entry name" value="PROTOHEME IX FARNESYLTRANSFERASE, MITOCHONDRIAL"/>
    <property type="match status" value="1"/>
</dbReference>
<accession>A0ABD3RRD9</accession>
<dbReference type="EMBL" id="JALLPB020000347">
    <property type="protein sequence ID" value="KAL3810195.1"/>
    <property type="molecule type" value="Genomic_DNA"/>
</dbReference>
<dbReference type="Pfam" id="PF01040">
    <property type="entry name" value="UbiA"/>
    <property type="match status" value="1"/>
</dbReference>
<feature type="transmembrane region" description="Helical" evidence="8">
    <location>
        <begin position="195"/>
        <end position="214"/>
    </location>
</feature>
<feature type="transmembrane region" description="Helical" evidence="8">
    <location>
        <begin position="223"/>
        <end position="244"/>
    </location>
</feature>
<evidence type="ECO:0000256" key="6">
    <source>
        <dbReference type="ARBA" id="ARBA00023136"/>
    </source>
</evidence>
<feature type="transmembrane region" description="Helical" evidence="8">
    <location>
        <begin position="352"/>
        <end position="369"/>
    </location>
</feature>
<dbReference type="InterPro" id="IPR000537">
    <property type="entry name" value="UbiA_prenyltransferase"/>
</dbReference>
<sequence>MTGGVILSRRQMQIYRQYVIRSNLRHRSRVYPNNDNAGDAGRHFYPPFSTNATDDNAQYGNIINKAPPGDIPQDDPRIIATPNKSLAFNLAELSKARLSALVVSTTAFGFLSAGPAALAYTSLPTFVAASVGTAMCASSAATFNQVFEAERDGRMKRTCNRPLVTGALSRDVAAGLGCLAGASGGAILGLGTDPVTTALGIGNIGLYAGLYTYLKPRSEINTWIGAVVGAVPPVMGWTAAGGSIMDAEAVLLGSTLFLWQFPHFFALNWMYRTDYKRGGFAMVAVNDPTGDRTASLIKRYGIYLASIPFISTALEVTSPMFAVDAGILLNGYALHVASDFDKERSNANARKVFLTSLWYLPCVMMLFLLHSRRWHEEVTDDEGLNLDDGDACNASMLESMQKLMNEIQSKGRDLCVHEAIASNAVEIWVGSNTNKTALDGSKCPISIGNAVAETASSLISGKENVELKQKSVHKASPSNERS</sequence>
<evidence type="ECO:0000256" key="8">
    <source>
        <dbReference type="SAM" id="Phobius"/>
    </source>
</evidence>
<reference evidence="9 10" key="1">
    <citation type="submission" date="2024-10" db="EMBL/GenBank/DDBJ databases">
        <title>Updated reference genomes for cyclostephanoid diatoms.</title>
        <authorList>
            <person name="Roberts W.R."/>
            <person name="Alverson A.J."/>
        </authorList>
    </citation>
    <scope>NUCLEOTIDE SEQUENCE [LARGE SCALE GENOMIC DNA]</scope>
    <source>
        <strain evidence="9 10">AJA228-03</strain>
    </source>
</reference>
<comment type="subcellular location">
    <subcellularLocation>
        <location evidence="1">Membrane</location>
        <topology evidence="1">Multi-pass membrane protein</topology>
    </subcellularLocation>
</comment>
<feature type="transmembrane region" description="Helical" evidence="8">
    <location>
        <begin position="250"/>
        <end position="271"/>
    </location>
</feature>
<evidence type="ECO:0000256" key="2">
    <source>
        <dbReference type="ARBA" id="ARBA00022679"/>
    </source>
</evidence>
<keyword evidence="5" id="KW-0350">Heme biosynthesis</keyword>
<evidence type="ECO:0000256" key="1">
    <source>
        <dbReference type="ARBA" id="ARBA00004141"/>
    </source>
</evidence>
<evidence type="ECO:0000256" key="4">
    <source>
        <dbReference type="ARBA" id="ARBA00022989"/>
    </source>
</evidence>
<keyword evidence="10" id="KW-1185">Reference proteome</keyword>
<protein>
    <recommendedName>
        <fullName evidence="7">Heme O synthase</fullName>
    </recommendedName>
</protein>
<dbReference type="FunFam" id="1.10.357.140:FF:000006">
    <property type="entry name" value="Protoheme IX farnesyltransferase, mitochondrial"/>
    <property type="match status" value="1"/>
</dbReference>
<keyword evidence="3 8" id="KW-0812">Transmembrane</keyword>
<gene>
    <name evidence="9" type="ORF">ACHAXA_001616</name>
</gene>
<dbReference type="GO" id="GO:0016740">
    <property type="term" value="F:transferase activity"/>
    <property type="evidence" value="ECO:0007669"/>
    <property type="project" value="UniProtKB-KW"/>
</dbReference>
<keyword evidence="6 8" id="KW-0472">Membrane</keyword>
<dbReference type="GO" id="GO:0006783">
    <property type="term" value="P:heme biosynthetic process"/>
    <property type="evidence" value="ECO:0007669"/>
    <property type="project" value="UniProtKB-KW"/>
</dbReference>
<dbReference type="GO" id="GO:0016020">
    <property type="term" value="C:membrane"/>
    <property type="evidence" value="ECO:0007669"/>
    <property type="project" value="UniProtKB-SubCell"/>
</dbReference>
<dbReference type="InterPro" id="IPR044878">
    <property type="entry name" value="UbiA_sf"/>
</dbReference>
<keyword evidence="2" id="KW-0808">Transferase</keyword>
<dbReference type="CDD" id="cd13957">
    <property type="entry name" value="PT_UbiA_Cox10"/>
    <property type="match status" value="1"/>
</dbReference>
<keyword evidence="4 8" id="KW-1133">Transmembrane helix</keyword>
<comment type="caution">
    <text evidence="9">The sequence shown here is derived from an EMBL/GenBank/DDBJ whole genome shotgun (WGS) entry which is preliminary data.</text>
</comment>
<dbReference type="PANTHER" id="PTHR43448:SF2">
    <property type="entry name" value="PROTOHEME IX FARNESYLTRANSFERASE, MITOCHONDRIAL"/>
    <property type="match status" value="1"/>
</dbReference>
<organism evidence="9 10">
    <name type="scientific">Cyclostephanos tholiformis</name>
    <dbReference type="NCBI Taxonomy" id="382380"/>
    <lineage>
        <taxon>Eukaryota</taxon>
        <taxon>Sar</taxon>
        <taxon>Stramenopiles</taxon>
        <taxon>Ochrophyta</taxon>
        <taxon>Bacillariophyta</taxon>
        <taxon>Coscinodiscophyceae</taxon>
        <taxon>Thalassiosirophycidae</taxon>
        <taxon>Stephanodiscales</taxon>
        <taxon>Stephanodiscaceae</taxon>
        <taxon>Cyclostephanos</taxon>
    </lineage>
</organism>
<evidence type="ECO:0000313" key="9">
    <source>
        <dbReference type="EMBL" id="KAL3810195.1"/>
    </source>
</evidence>
<evidence type="ECO:0000313" key="10">
    <source>
        <dbReference type="Proteomes" id="UP001530377"/>
    </source>
</evidence>
<proteinExistence type="predicted"/>
<feature type="transmembrane region" description="Helical" evidence="8">
    <location>
        <begin position="302"/>
        <end position="332"/>
    </location>
</feature>
<dbReference type="AlphaFoldDB" id="A0ABD3RRD9"/>
<dbReference type="NCBIfam" id="TIGR01473">
    <property type="entry name" value="cyoE_ctaB"/>
    <property type="match status" value="1"/>
</dbReference>
<feature type="transmembrane region" description="Helical" evidence="8">
    <location>
        <begin position="168"/>
        <end position="189"/>
    </location>
</feature>
<name>A0ABD3RRD9_9STRA</name>
<dbReference type="InterPro" id="IPR006369">
    <property type="entry name" value="Protohaem_IX_farnesylTrfase"/>
</dbReference>
<evidence type="ECO:0000256" key="5">
    <source>
        <dbReference type="ARBA" id="ARBA00023133"/>
    </source>
</evidence>
<feature type="transmembrane region" description="Helical" evidence="8">
    <location>
        <begin position="98"/>
        <end position="120"/>
    </location>
</feature>
<dbReference type="Gene3D" id="1.10.357.140">
    <property type="entry name" value="UbiA prenyltransferase"/>
    <property type="match status" value="1"/>
</dbReference>
<feature type="transmembrane region" description="Helical" evidence="8">
    <location>
        <begin position="126"/>
        <end position="147"/>
    </location>
</feature>
<evidence type="ECO:0000256" key="3">
    <source>
        <dbReference type="ARBA" id="ARBA00022692"/>
    </source>
</evidence>
<dbReference type="Proteomes" id="UP001530377">
    <property type="component" value="Unassembled WGS sequence"/>
</dbReference>
<evidence type="ECO:0000256" key="7">
    <source>
        <dbReference type="ARBA" id="ARBA00030253"/>
    </source>
</evidence>